<keyword evidence="2" id="KW-0808">Transferase</keyword>
<evidence type="ECO:0000256" key="1">
    <source>
        <dbReference type="SAM" id="MobiDB-lite"/>
    </source>
</evidence>
<feature type="compositionally biased region" description="Basic residues" evidence="1">
    <location>
        <begin position="9"/>
        <end position="19"/>
    </location>
</feature>
<evidence type="ECO:0000313" key="3">
    <source>
        <dbReference type="Proteomes" id="UP000325081"/>
    </source>
</evidence>
<evidence type="ECO:0000313" key="2">
    <source>
        <dbReference type="EMBL" id="GER57492.1"/>
    </source>
</evidence>
<protein>
    <submittedName>
        <fullName evidence="2">Protein kinase superfamily protein</fullName>
    </submittedName>
</protein>
<dbReference type="AlphaFoldDB" id="A0A5A7RK45"/>
<dbReference type="EMBL" id="BKCP01013292">
    <property type="protein sequence ID" value="GER57492.1"/>
    <property type="molecule type" value="Genomic_DNA"/>
</dbReference>
<sequence>VINNTTHFSPHKSHLHNSHTLRNPKTSRTAHHNVSEKRVPNKFNPEKKIESEKGVEGTKDWNKENSRFSKKCLADDSRKRPIAAQLLQFLILKDLDTDSREYGVFQFAGGGEDKALLKRTFQNYETSRLADFAEALAGGKFTVDLKM</sequence>
<comment type="caution">
    <text evidence="2">The sequence shown here is derived from an EMBL/GenBank/DDBJ whole genome shotgun (WGS) entry which is preliminary data.</text>
</comment>
<feature type="region of interest" description="Disordered" evidence="1">
    <location>
        <begin position="1"/>
        <end position="61"/>
    </location>
</feature>
<keyword evidence="2" id="KW-0418">Kinase</keyword>
<name>A0A5A7RK45_STRAF</name>
<organism evidence="2 3">
    <name type="scientific">Striga asiatica</name>
    <name type="common">Asiatic witchweed</name>
    <name type="synonym">Buchnera asiatica</name>
    <dbReference type="NCBI Taxonomy" id="4170"/>
    <lineage>
        <taxon>Eukaryota</taxon>
        <taxon>Viridiplantae</taxon>
        <taxon>Streptophyta</taxon>
        <taxon>Embryophyta</taxon>
        <taxon>Tracheophyta</taxon>
        <taxon>Spermatophyta</taxon>
        <taxon>Magnoliopsida</taxon>
        <taxon>eudicotyledons</taxon>
        <taxon>Gunneridae</taxon>
        <taxon>Pentapetalae</taxon>
        <taxon>asterids</taxon>
        <taxon>lamiids</taxon>
        <taxon>Lamiales</taxon>
        <taxon>Orobanchaceae</taxon>
        <taxon>Buchnereae</taxon>
        <taxon>Striga</taxon>
    </lineage>
</organism>
<keyword evidence="3" id="KW-1185">Reference proteome</keyword>
<accession>A0A5A7RK45</accession>
<feature type="compositionally biased region" description="Basic and acidic residues" evidence="1">
    <location>
        <begin position="33"/>
        <end position="61"/>
    </location>
</feature>
<dbReference type="GO" id="GO:0016301">
    <property type="term" value="F:kinase activity"/>
    <property type="evidence" value="ECO:0007669"/>
    <property type="project" value="UniProtKB-KW"/>
</dbReference>
<feature type="non-terminal residue" evidence="2">
    <location>
        <position position="1"/>
    </location>
</feature>
<gene>
    <name evidence="2" type="ORF">STAS_35318</name>
</gene>
<reference evidence="3" key="1">
    <citation type="journal article" date="2019" name="Curr. Biol.">
        <title>Genome Sequence of Striga asiatica Provides Insight into the Evolution of Plant Parasitism.</title>
        <authorList>
            <person name="Yoshida S."/>
            <person name="Kim S."/>
            <person name="Wafula E.K."/>
            <person name="Tanskanen J."/>
            <person name="Kim Y.M."/>
            <person name="Honaas L."/>
            <person name="Yang Z."/>
            <person name="Spallek T."/>
            <person name="Conn C.E."/>
            <person name="Ichihashi Y."/>
            <person name="Cheong K."/>
            <person name="Cui S."/>
            <person name="Der J.P."/>
            <person name="Gundlach H."/>
            <person name="Jiao Y."/>
            <person name="Hori C."/>
            <person name="Ishida J.K."/>
            <person name="Kasahara H."/>
            <person name="Kiba T."/>
            <person name="Kim M.S."/>
            <person name="Koo N."/>
            <person name="Laohavisit A."/>
            <person name="Lee Y.H."/>
            <person name="Lumba S."/>
            <person name="McCourt P."/>
            <person name="Mortimer J.C."/>
            <person name="Mutuku J.M."/>
            <person name="Nomura T."/>
            <person name="Sasaki-Sekimoto Y."/>
            <person name="Seto Y."/>
            <person name="Wang Y."/>
            <person name="Wakatake T."/>
            <person name="Sakakibara H."/>
            <person name="Demura T."/>
            <person name="Yamaguchi S."/>
            <person name="Yoneyama K."/>
            <person name="Manabe R.I."/>
            <person name="Nelson D.C."/>
            <person name="Schulman A.H."/>
            <person name="Timko M.P."/>
            <person name="dePamphilis C.W."/>
            <person name="Choi D."/>
            <person name="Shirasu K."/>
        </authorList>
    </citation>
    <scope>NUCLEOTIDE SEQUENCE [LARGE SCALE GENOMIC DNA]</scope>
    <source>
        <strain evidence="3">cv. UVA1</strain>
    </source>
</reference>
<dbReference type="Proteomes" id="UP000325081">
    <property type="component" value="Unassembled WGS sequence"/>
</dbReference>
<proteinExistence type="predicted"/>